<dbReference type="Proteomes" id="UP001370348">
    <property type="component" value="Chromosome"/>
</dbReference>
<keyword evidence="1" id="KW-0472">Membrane</keyword>
<evidence type="ECO:0000259" key="2">
    <source>
        <dbReference type="Pfam" id="PF01757"/>
    </source>
</evidence>
<feature type="domain" description="Acyltransferase 3" evidence="2">
    <location>
        <begin position="16"/>
        <end position="365"/>
    </location>
</feature>
<keyword evidence="1" id="KW-0812">Transmembrane</keyword>
<feature type="transmembrane region" description="Helical" evidence="1">
    <location>
        <begin position="113"/>
        <end position="132"/>
    </location>
</feature>
<dbReference type="GO" id="GO:0016746">
    <property type="term" value="F:acyltransferase activity"/>
    <property type="evidence" value="ECO:0007669"/>
    <property type="project" value="UniProtKB-KW"/>
</dbReference>
<keyword evidence="3" id="KW-0012">Acyltransferase</keyword>
<dbReference type="RefSeq" id="WP_394822502.1">
    <property type="nucleotide sequence ID" value="NZ_CP089984.1"/>
</dbReference>
<dbReference type="PANTHER" id="PTHR23028">
    <property type="entry name" value="ACETYLTRANSFERASE"/>
    <property type="match status" value="1"/>
</dbReference>
<name>A0ABZ2LSQ1_9BACT</name>
<keyword evidence="4" id="KW-1185">Reference proteome</keyword>
<evidence type="ECO:0000313" key="3">
    <source>
        <dbReference type="EMBL" id="WXB12883.1"/>
    </source>
</evidence>
<feature type="transmembrane region" description="Helical" evidence="1">
    <location>
        <begin position="345"/>
        <end position="368"/>
    </location>
</feature>
<dbReference type="EMBL" id="CP089984">
    <property type="protein sequence ID" value="WXB12883.1"/>
    <property type="molecule type" value="Genomic_DNA"/>
</dbReference>
<evidence type="ECO:0000313" key="4">
    <source>
        <dbReference type="Proteomes" id="UP001370348"/>
    </source>
</evidence>
<dbReference type="PANTHER" id="PTHR23028:SF53">
    <property type="entry name" value="ACYL_TRANSF_3 DOMAIN-CONTAINING PROTEIN"/>
    <property type="match status" value="1"/>
</dbReference>
<gene>
    <name evidence="3" type="ORF">LZC94_34150</name>
</gene>
<feature type="transmembrane region" description="Helical" evidence="1">
    <location>
        <begin position="284"/>
        <end position="301"/>
    </location>
</feature>
<dbReference type="InterPro" id="IPR002656">
    <property type="entry name" value="Acyl_transf_3_dom"/>
</dbReference>
<feature type="transmembrane region" description="Helical" evidence="1">
    <location>
        <begin position="48"/>
        <end position="66"/>
    </location>
</feature>
<reference evidence="3 4" key="1">
    <citation type="submission" date="2021-12" db="EMBL/GenBank/DDBJ databases">
        <title>Discovery of the Pendulisporaceae a myxobacterial family with distinct sporulation behavior and unique specialized metabolism.</title>
        <authorList>
            <person name="Garcia R."/>
            <person name="Popoff A."/>
            <person name="Bader C.D."/>
            <person name="Loehr J."/>
            <person name="Walesch S."/>
            <person name="Walt C."/>
            <person name="Boldt J."/>
            <person name="Bunk B."/>
            <person name="Haeckl F.J.F.P.J."/>
            <person name="Gunesch A.P."/>
            <person name="Birkelbach J."/>
            <person name="Nuebel U."/>
            <person name="Pietschmann T."/>
            <person name="Bach T."/>
            <person name="Mueller R."/>
        </authorList>
    </citation>
    <scope>NUCLEOTIDE SEQUENCE [LARGE SCALE GENOMIC DNA]</scope>
    <source>
        <strain evidence="3 4">MSr11954</strain>
    </source>
</reference>
<dbReference type="InterPro" id="IPR050879">
    <property type="entry name" value="Acyltransferase_3"/>
</dbReference>
<keyword evidence="1" id="KW-1133">Transmembrane helix</keyword>
<organism evidence="3 4">
    <name type="scientific">Pendulispora albinea</name>
    <dbReference type="NCBI Taxonomy" id="2741071"/>
    <lineage>
        <taxon>Bacteria</taxon>
        <taxon>Pseudomonadati</taxon>
        <taxon>Myxococcota</taxon>
        <taxon>Myxococcia</taxon>
        <taxon>Myxococcales</taxon>
        <taxon>Sorangiineae</taxon>
        <taxon>Pendulisporaceae</taxon>
        <taxon>Pendulispora</taxon>
    </lineage>
</organism>
<proteinExistence type="predicted"/>
<keyword evidence="3" id="KW-0808">Transferase</keyword>
<feature type="transmembrane region" description="Helical" evidence="1">
    <location>
        <begin position="228"/>
        <end position="247"/>
    </location>
</feature>
<accession>A0ABZ2LSQ1</accession>
<dbReference type="Pfam" id="PF01757">
    <property type="entry name" value="Acyl_transf_3"/>
    <property type="match status" value="1"/>
</dbReference>
<protein>
    <submittedName>
        <fullName evidence="3">Acyltransferase</fullName>
    </submittedName>
</protein>
<sequence length="381" mass="42546">MGHPQYEHYLRTSRFESLDGLRCLSILPVIWHHSTPRPLPGILGRGPFGVDLFFSISGFLITTLLLRERRTPVSSREHEAPASLETRGYGGHFAGEARGISLKNFYLRRTLRIFPLYYAVLALYALRGWLFLPDSPLRDHFFRSLPFYATYTPNWFVDFDVPHPVIFGFSWSLAVEEQFYLVWPWVVAKSRGLRAPVVFMLAAVALDFFAEHGFLAPIVDEAGSTHRVLVGIATPICLGALVACALHARTSFAIARMVLGRRGSAPILLAALAVLLAVSGTPLVSIHIVMALLVAAVCIRSDHGLARLLNAPLLRLVGVVSYGMYLFHVSAITGAKWLLPVEWCTAPMVFFTATCVTFFAAWASYRFFETPFLSLKNRFRS</sequence>
<feature type="transmembrane region" description="Helical" evidence="1">
    <location>
        <begin position="313"/>
        <end position="339"/>
    </location>
</feature>
<evidence type="ECO:0000256" key="1">
    <source>
        <dbReference type="SAM" id="Phobius"/>
    </source>
</evidence>
<feature type="transmembrane region" description="Helical" evidence="1">
    <location>
        <begin position="195"/>
        <end position="216"/>
    </location>
</feature>